<name>A0A8J4ENQ7_9ACTN</name>
<accession>A0A8J4ENQ7</accession>
<feature type="compositionally biased region" description="Basic and acidic residues" evidence="1">
    <location>
        <begin position="106"/>
        <end position="118"/>
    </location>
</feature>
<gene>
    <name evidence="2" type="ORF">NUM_31930</name>
</gene>
<evidence type="ECO:0000256" key="1">
    <source>
        <dbReference type="SAM" id="MobiDB-lite"/>
    </source>
</evidence>
<reference evidence="3" key="1">
    <citation type="journal article" date="2021" name="Int. J. Syst. Evol. Microbiol.">
        <title>Actinocatenispora comari sp. nov., an endophytic actinomycete isolated from aerial parts of Comarum salesowianum.</title>
        <authorList>
            <person name="Oyunbileg N."/>
            <person name="Iizaka Y."/>
            <person name="Hamada M."/>
            <person name="Davaapurev B.O."/>
            <person name="Fukumoto A."/>
            <person name="Tsetseg B."/>
            <person name="Kato F."/>
            <person name="Tamura T."/>
            <person name="Batkhuu J."/>
            <person name="Anzai Y."/>
        </authorList>
    </citation>
    <scope>NUCLEOTIDE SEQUENCE [LARGE SCALE GENOMIC DNA]</scope>
    <source>
        <strain evidence="3">NUM-2625</strain>
    </source>
</reference>
<dbReference type="EMBL" id="BOPO01000053">
    <property type="protein sequence ID" value="GIL27939.1"/>
    <property type="molecule type" value="Genomic_DNA"/>
</dbReference>
<sequence length="118" mass="12973">MAIVCGTCQHPEPDHFDGVCWHNSPEDRCCEVPDLRSPQCLCEEHRPHPRPPADPTPVRERAVCGTLRPAGRRPLPRTLARSGVAAGAPAGQHPGHHGHRQHHQHPATDREVAVRLGQ</sequence>
<protein>
    <submittedName>
        <fullName evidence="2">Uncharacterized protein</fullName>
    </submittedName>
</protein>
<evidence type="ECO:0000313" key="3">
    <source>
        <dbReference type="Proteomes" id="UP000614996"/>
    </source>
</evidence>
<organism evidence="2 3">
    <name type="scientific">Actinocatenispora comari</name>
    <dbReference type="NCBI Taxonomy" id="2807577"/>
    <lineage>
        <taxon>Bacteria</taxon>
        <taxon>Bacillati</taxon>
        <taxon>Actinomycetota</taxon>
        <taxon>Actinomycetes</taxon>
        <taxon>Micromonosporales</taxon>
        <taxon>Micromonosporaceae</taxon>
        <taxon>Actinocatenispora</taxon>
    </lineage>
</organism>
<feature type="compositionally biased region" description="Basic residues" evidence="1">
    <location>
        <begin position="94"/>
        <end position="105"/>
    </location>
</feature>
<comment type="caution">
    <text evidence="2">The sequence shown here is derived from an EMBL/GenBank/DDBJ whole genome shotgun (WGS) entry which is preliminary data.</text>
</comment>
<evidence type="ECO:0000313" key="2">
    <source>
        <dbReference type="EMBL" id="GIL27939.1"/>
    </source>
</evidence>
<feature type="region of interest" description="Disordered" evidence="1">
    <location>
        <begin position="68"/>
        <end position="118"/>
    </location>
</feature>
<dbReference type="AlphaFoldDB" id="A0A8J4ENQ7"/>
<keyword evidence="3" id="KW-1185">Reference proteome</keyword>
<proteinExistence type="predicted"/>
<dbReference type="Proteomes" id="UP000614996">
    <property type="component" value="Unassembled WGS sequence"/>
</dbReference>